<comment type="caution">
    <text evidence="1">The sequence shown here is derived from an EMBL/GenBank/DDBJ whole genome shotgun (WGS) entry which is preliminary data.</text>
</comment>
<reference evidence="1" key="1">
    <citation type="journal article" date="2021" name="IMA Fungus">
        <title>Genomic characterization of three marine fungi, including Emericellopsis atlantica sp. nov. with signatures of a generalist lifestyle and marine biomass degradation.</title>
        <authorList>
            <person name="Hagestad O.C."/>
            <person name="Hou L."/>
            <person name="Andersen J.H."/>
            <person name="Hansen E.H."/>
            <person name="Altermark B."/>
            <person name="Li C."/>
            <person name="Kuhnert E."/>
            <person name="Cox R.J."/>
            <person name="Crous P.W."/>
            <person name="Spatafora J.W."/>
            <person name="Lail K."/>
            <person name="Amirebrahimi M."/>
            <person name="Lipzen A."/>
            <person name="Pangilinan J."/>
            <person name="Andreopoulos W."/>
            <person name="Hayes R.D."/>
            <person name="Ng V."/>
            <person name="Grigoriev I.V."/>
            <person name="Jackson S.A."/>
            <person name="Sutton T.D.S."/>
            <person name="Dobson A.D.W."/>
            <person name="Rama T."/>
        </authorList>
    </citation>
    <scope>NUCLEOTIDE SEQUENCE</scope>
    <source>
        <strain evidence="1">TRa3180A</strain>
    </source>
</reference>
<dbReference type="EMBL" id="MU254015">
    <property type="protein sequence ID" value="KAG9242998.1"/>
    <property type="molecule type" value="Genomic_DNA"/>
</dbReference>
<gene>
    <name evidence="1" type="ORF">BJ878DRAFT_553791</name>
</gene>
<accession>A0A9P8CDF3</accession>
<dbReference type="AlphaFoldDB" id="A0A9P8CDF3"/>
<sequence>MIYIFMKMFSGRHADIDQVKMTSNQKLVKNKPVNSVETSFEKINPARKKATKARPVDVDPALASPPQFDTEIQAYVSMIRWKNAPSSKIWTHDSSIGELAELSDISLTKDALTERWKDDRGYARCPIRKLIWRTIEAAAPNLAVAAALPHGDLIILQDTRAPLAGGSDGIDRPVTYSSFARVDTSLRYAKNVRLSPSSRQWVSFN</sequence>
<proteinExistence type="predicted"/>
<protein>
    <submittedName>
        <fullName evidence="1">Uncharacterized protein</fullName>
    </submittedName>
</protein>
<organism evidence="1 2">
    <name type="scientific">Calycina marina</name>
    <dbReference type="NCBI Taxonomy" id="1763456"/>
    <lineage>
        <taxon>Eukaryota</taxon>
        <taxon>Fungi</taxon>
        <taxon>Dikarya</taxon>
        <taxon>Ascomycota</taxon>
        <taxon>Pezizomycotina</taxon>
        <taxon>Leotiomycetes</taxon>
        <taxon>Helotiales</taxon>
        <taxon>Pezizellaceae</taxon>
        <taxon>Calycina</taxon>
    </lineage>
</organism>
<evidence type="ECO:0000313" key="2">
    <source>
        <dbReference type="Proteomes" id="UP000887226"/>
    </source>
</evidence>
<evidence type="ECO:0000313" key="1">
    <source>
        <dbReference type="EMBL" id="KAG9242998.1"/>
    </source>
</evidence>
<name>A0A9P8CDF3_9HELO</name>
<dbReference type="Proteomes" id="UP000887226">
    <property type="component" value="Unassembled WGS sequence"/>
</dbReference>
<keyword evidence="2" id="KW-1185">Reference proteome</keyword>